<dbReference type="Gene3D" id="3.30.70.80">
    <property type="entry name" value="Peptidase S8 propeptide/proteinase inhibitor I9"/>
    <property type="match status" value="2"/>
</dbReference>
<dbReference type="PROSITE" id="PS50853">
    <property type="entry name" value="FN3"/>
    <property type="match status" value="3"/>
</dbReference>
<comment type="caution">
    <text evidence="7">The sequence shown here is derived from an EMBL/GenBank/DDBJ whole genome shotgun (WGS) entry which is preliminary data.</text>
</comment>
<feature type="domain" description="Fibronectin type-III" evidence="6">
    <location>
        <begin position="493"/>
        <end position="585"/>
    </location>
</feature>
<dbReference type="PROSITE" id="PS51892">
    <property type="entry name" value="SUBTILASE"/>
    <property type="match status" value="2"/>
</dbReference>
<dbReference type="InterPro" id="IPR003961">
    <property type="entry name" value="FN3_dom"/>
</dbReference>
<reference evidence="7" key="1">
    <citation type="submission" date="2014-06" db="EMBL/GenBank/DDBJ databases">
        <title>Key roles for freshwater Actinobacteria revealed by deep metagenomic sequencing.</title>
        <authorList>
            <person name="Ghai R."/>
            <person name="Mizuno C.M."/>
            <person name="Picazo A."/>
            <person name="Camacho A."/>
            <person name="Rodriguez-Valera F."/>
        </authorList>
    </citation>
    <scope>NUCLEOTIDE SEQUENCE</scope>
</reference>
<dbReference type="PROSITE" id="PS00137">
    <property type="entry name" value="SUBTILASE_HIS"/>
    <property type="match status" value="2"/>
</dbReference>
<dbReference type="Pfam" id="PF00082">
    <property type="entry name" value="Peptidase_S8"/>
    <property type="match status" value="2"/>
</dbReference>
<dbReference type="EMBL" id="JNSL01000116">
    <property type="protein sequence ID" value="KGA15365.1"/>
    <property type="molecule type" value="Genomic_DNA"/>
</dbReference>
<dbReference type="InterPro" id="IPR034193">
    <property type="entry name" value="PCSK9_ProteinaseK-like"/>
</dbReference>
<evidence type="ECO:0000256" key="2">
    <source>
        <dbReference type="ARBA" id="ARBA00022670"/>
    </source>
</evidence>
<dbReference type="InterPro" id="IPR013783">
    <property type="entry name" value="Ig-like_fold"/>
</dbReference>
<dbReference type="GO" id="GO:0006508">
    <property type="term" value="P:proteolysis"/>
    <property type="evidence" value="ECO:0007669"/>
    <property type="project" value="UniProtKB-KW"/>
</dbReference>
<dbReference type="CDD" id="cd04077">
    <property type="entry name" value="Peptidases_S8_PCSK9_ProteinaseK_like"/>
    <property type="match status" value="2"/>
</dbReference>
<dbReference type="GO" id="GO:0004252">
    <property type="term" value="F:serine-type endopeptidase activity"/>
    <property type="evidence" value="ECO:0007669"/>
    <property type="project" value="InterPro"/>
</dbReference>
<dbReference type="PANTHER" id="PTHR43806:SF11">
    <property type="entry name" value="CEREVISIN-RELATED"/>
    <property type="match status" value="1"/>
</dbReference>
<dbReference type="PRINTS" id="PR00723">
    <property type="entry name" value="SUBTILISIN"/>
</dbReference>
<organism evidence="7">
    <name type="scientific">freshwater metagenome</name>
    <dbReference type="NCBI Taxonomy" id="449393"/>
    <lineage>
        <taxon>unclassified sequences</taxon>
        <taxon>metagenomes</taxon>
        <taxon>ecological metagenomes</taxon>
    </lineage>
</organism>
<dbReference type="InterPro" id="IPR036116">
    <property type="entry name" value="FN3_sf"/>
</dbReference>
<keyword evidence="4" id="KW-0720">Serine protease</keyword>
<feature type="domain" description="Fibronectin type-III" evidence="6">
    <location>
        <begin position="1084"/>
        <end position="1175"/>
    </location>
</feature>
<evidence type="ECO:0000256" key="3">
    <source>
        <dbReference type="ARBA" id="ARBA00022801"/>
    </source>
</evidence>
<feature type="domain" description="Fibronectin type-III" evidence="6">
    <location>
        <begin position="863"/>
        <end position="952"/>
    </location>
</feature>
<dbReference type="Pfam" id="PF05922">
    <property type="entry name" value="Inhibitor_I9"/>
    <property type="match status" value="1"/>
</dbReference>
<dbReference type="InterPro" id="IPR015500">
    <property type="entry name" value="Peptidase_S8_subtilisin-rel"/>
</dbReference>
<dbReference type="SUPFAM" id="SSF49265">
    <property type="entry name" value="Fibronectin type III"/>
    <property type="match status" value="3"/>
</dbReference>
<evidence type="ECO:0000256" key="5">
    <source>
        <dbReference type="SAM" id="MobiDB-lite"/>
    </source>
</evidence>
<dbReference type="Gene3D" id="2.60.120.380">
    <property type="match status" value="1"/>
</dbReference>
<dbReference type="PROSITE" id="PS00136">
    <property type="entry name" value="SUBTILASE_ASP"/>
    <property type="match status" value="1"/>
</dbReference>
<keyword evidence="3" id="KW-0378">Hydrolase</keyword>
<dbReference type="InterPro" id="IPR010259">
    <property type="entry name" value="S8pro/Inhibitor_I9"/>
</dbReference>
<feature type="compositionally biased region" description="Polar residues" evidence="5">
    <location>
        <begin position="598"/>
        <end position="613"/>
    </location>
</feature>
<dbReference type="FunFam" id="3.40.50.200:FF:000014">
    <property type="entry name" value="Proteinase K"/>
    <property type="match status" value="2"/>
</dbReference>
<accession>A0A094PUB7</accession>
<dbReference type="InterPro" id="IPR022398">
    <property type="entry name" value="Peptidase_S8_His-AS"/>
</dbReference>
<name>A0A094PUB7_9ZZZZ</name>
<protein>
    <recommendedName>
        <fullName evidence="6">Fibronectin type-III domain-containing protein</fullName>
    </recommendedName>
</protein>
<evidence type="ECO:0000259" key="6">
    <source>
        <dbReference type="PROSITE" id="PS50853"/>
    </source>
</evidence>
<dbReference type="InterPro" id="IPR036852">
    <property type="entry name" value="Peptidase_S8/S53_dom_sf"/>
</dbReference>
<dbReference type="GO" id="GO:0005615">
    <property type="term" value="C:extracellular space"/>
    <property type="evidence" value="ECO:0007669"/>
    <property type="project" value="TreeGrafter"/>
</dbReference>
<dbReference type="PANTHER" id="PTHR43806">
    <property type="entry name" value="PEPTIDASE S8"/>
    <property type="match status" value="1"/>
</dbReference>
<dbReference type="InterPro" id="IPR023827">
    <property type="entry name" value="Peptidase_S8_Asp-AS"/>
</dbReference>
<dbReference type="InterPro" id="IPR023828">
    <property type="entry name" value="Peptidase_S8_Ser-AS"/>
</dbReference>
<dbReference type="SMART" id="SM00060">
    <property type="entry name" value="FN3"/>
    <property type="match status" value="3"/>
</dbReference>
<evidence type="ECO:0000256" key="1">
    <source>
        <dbReference type="ARBA" id="ARBA00011073"/>
    </source>
</evidence>
<dbReference type="PROSITE" id="PS00138">
    <property type="entry name" value="SUBTILASE_SER"/>
    <property type="match status" value="2"/>
</dbReference>
<gene>
    <name evidence="7" type="ORF">GM51_15075</name>
</gene>
<dbReference type="Gene3D" id="2.60.40.10">
    <property type="entry name" value="Immunoglobulins"/>
    <property type="match status" value="3"/>
</dbReference>
<dbReference type="InterPro" id="IPR037045">
    <property type="entry name" value="S8pro/Inhibitor_I9_sf"/>
</dbReference>
<evidence type="ECO:0000256" key="4">
    <source>
        <dbReference type="ARBA" id="ARBA00022825"/>
    </source>
</evidence>
<dbReference type="SUPFAM" id="SSF54897">
    <property type="entry name" value="Protease propeptides/inhibitors"/>
    <property type="match status" value="1"/>
</dbReference>
<comment type="similarity">
    <text evidence="1">Belongs to the peptidase S8 family.</text>
</comment>
<dbReference type="Pfam" id="PF00041">
    <property type="entry name" value="fn3"/>
    <property type="match status" value="3"/>
</dbReference>
<dbReference type="InterPro" id="IPR000209">
    <property type="entry name" value="Peptidase_S8/S53_dom"/>
</dbReference>
<dbReference type="CDD" id="cd00063">
    <property type="entry name" value="FN3"/>
    <property type="match status" value="3"/>
</dbReference>
<dbReference type="SUPFAM" id="SSF52743">
    <property type="entry name" value="Subtilisin-like"/>
    <property type="match status" value="2"/>
</dbReference>
<evidence type="ECO:0000313" key="7">
    <source>
        <dbReference type="EMBL" id="KGA15365.1"/>
    </source>
</evidence>
<dbReference type="Gene3D" id="3.40.50.200">
    <property type="entry name" value="Peptidase S8/S53 domain"/>
    <property type="match status" value="2"/>
</dbReference>
<keyword evidence="2" id="KW-0645">Protease</keyword>
<sequence length="1858" mass="189140">MGANNIGLKQAFKSVVALVAAPLLLATTFAVSPVAASARTELRLPNTQGATQRFIVAVATDADVAEISRDLEVAGAAVHETFTNVFSGLSASLTTPQAMVLADDPRVLSIEVDEVVSLDSFEATTQSPAAAGDAIPGQYIIMLKPLANATAKADVLSLLGTSITRTFSAAFKGYAATLTSSQLKALKGNPAIQHIEQDQIITVSSSQPNPPWGLDRIDQVNLPLDGLYVDRSNGAGVTAYVVDTGIAPHSEFSNRLVSGYSAVSDNRGTTDCNGHGTHVAGTIGSATYGVADGATLVPVRVLSCMGSGSTSGVIAGINWAITNHSAGVPAVLNLSLGGGASASLDTAIRNAIADGIVVVVAAGNDGNQTDTSLHNACLYSPAREPQAITVGSSTSNDVRSGFSNYGTCVDLFAPGSSILSTWLNGGTATLNGTSMATPHVAGAAAAIWGSNLALTSTSIQTMTLASVSANKLSDTRTGSPNLLLHVPSGNGVAPSPPQNVVAVSGSGRATVTWDAPIDSGSSTVTRYTITSTPGNKTCSWTSGPLTCTVAGLSSNITYTFQVTASNTTNTSTASPSSNSVVVGLSNNSFSAALPLIGTSGSETDSNENATLETNEPPLDASDPNGSGGASVWYRYTPTQSGTFSIDTVGSDFDTVLTAYTGTTINTLNRVAYNDDVDYYNGVVASAISITVSANTTYYFRVTSFGSTKGKITLNWSQTLNCPPSPIGDRFCAAIVRTGNTGTTTIDNSGYNIETDEPSATNASIQASVWYSYTPDLSGALSLSVSNSAINTVVSVFTGSTLTNLVRPSGWTDTAGSSSITPNAFNVTKGNTYFIRLASTNSSRGNSTLTHTFVVTPVPTAPSAPRNVTAAPVVANDSLQVSWSEPSSNGGSAIQSYQATAQPGSRTCLASPPLTTCTITGLTEWDSYSVSVTATNGEGPSPSASAPGIVRPGSLHDFFATPRTITGLSNSTGSKTSFATAESGEPSHAGFAPSHSVWFNYTAPASGQINISTAGSNFDTLLAVYSGSSLNALTVVASNDDTKTSQTSAVSFAAVAGQTYRIAVDGYGNAVGNLTLNWDLKLPLPPTAPTNVRAISSRSQQIEVLWDAPANPTHPVTKYTATASPGGQTCVWSQGPLTCTVNNLVNGTAYTFTVVAENSSGSSPPSASSNSVTPRTITRITTSTFSWGIDRIDQASAALDGLFSTTNRGDNAIVFIVDTGIASSSEFTGRLKSGFTSINDGQGTSDCQGHGTHVASTAAGTSYGVATSADVVPVRVLDCFGSGNNSTVIAGLDYVASYPLNGKRAVVNLSLGGSPSALLDSAVNSLIGKGIVVVVAAGNDGDDIDETQHDACRYSPARAPAAITVAATDIDDSRSFFSNYGSCVDIFAPGSDIKGASIDPTDDYATKSGTSMAAPHVTGAAAIALTAFPSFSPANIATVLTSDATPGIVTDARTNTPNRLLMVAGASLETEASPITMKSISPQRIFDTRNGEGGVPVRQVGGDYILEVQISGKNNIAPAGVSAVSLNVTAANASATGYITVYPCGSRPEISSLNFDTGDTVPNAVVARLSNSGTLCFYSNVAVDIIADINGSLLDGNGFNPTAPSRLFDTRSGFGGVPAQKVGQIDGGGAPLEVLVLGRNGVPSSGVTAVSMNVTITNTVASNAGGYVSVYPCGTRPNVSSLNFVSGKTIPNAVLTPLSATGTVCFYVYGQADIIVDINGNFESGLGYSPITPNRIADTRSGVGGIAAQSIGDIAGTGAPLEVTIAGTSGIPASGVTAVSLNVTALGISTSSYGGYVTVYPCDSRPNASNLNFVAGQVVPNAVIAPVSARGTVCFYVYGIANILVDANGYVSTAAQPYA</sequence>
<proteinExistence type="inferred from homology"/>
<dbReference type="InterPro" id="IPR050131">
    <property type="entry name" value="Peptidase_S8_subtilisin-like"/>
</dbReference>
<feature type="region of interest" description="Disordered" evidence="5">
    <location>
        <begin position="596"/>
        <end position="630"/>
    </location>
</feature>